<evidence type="ECO:0000313" key="2">
    <source>
        <dbReference type="EMBL" id="OYD09018.1"/>
    </source>
</evidence>
<accession>A0A235B9P0</accession>
<organism evidence="2 3">
    <name type="scientific">Paludifilum halophilum</name>
    <dbReference type="NCBI Taxonomy" id="1642702"/>
    <lineage>
        <taxon>Bacteria</taxon>
        <taxon>Bacillati</taxon>
        <taxon>Bacillota</taxon>
        <taxon>Bacilli</taxon>
        <taxon>Bacillales</taxon>
        <taxon>Thermoactinomycetaceae</taxon>
        <taxon>Paludifilum</taxon>
    </lineage>
</organism>
<evidence type="ECO:0000313" key="3">
    <source>
        <dbReference type="Proteomes" id="UP000215459"/>
    </source>
</evidence>
<sequence>MAGKGLSTKEMTQLINNVLGQRVLSEQQLNQILSGATKANERGGMGAVLEYLMKVTQADVGKQELKDFADSVQRNPQMGMDMLQGKKPVQPRGKRRKR</sequence>
<protein>
    <submittedName>
        <fullName evidence="2">Uncharacterized protein</fullName>
    </submittedName>
</protein>
<dbReference type="OrthoDB" id="2989065at2"/>
<keyword evidence="3" id="KW-1185">Reference proteome</keyword>
<dbReference type="RefSeq" id="WP_094263366.1">
    <property type="nucleotide sequence ID" value="NZ_NOWF01000002.1"/>
</dbReference>
<dbReference type="AlphaFoldDB" id="A0A235B9P0"/>
<reference evidence="2 3" key="1">
    <citation type="submission" date="2017-07" db="EMBL/GenBank/DDBJ databases">
        <title>The genome sequence of Paludifilum halophilum highlights mechanisms for microbial adaptation to high salt environemnts.</title>
        <authorList>
            <person name="Belbahri L."/>
        </authorList>
    </citation>
    <scope>NUCLEOTIDE SEQUENCE [LARGE SCALE GENOMIC DNA]</scope>
    <source>
        <strain evidence="2 3">DSM 102817</strain>
    </source>
</reference>
<dbReference type="Proteomes" id="UP000215459">
    <property type="component" value="Unassembled WGS sequence"/>
</dbReference>
<feature type="region of interest" description="Disordered" evidence="1">
    <location>
        <begin position="74"/>
        <end position="98"/>
    </location>
</feature>
<evidence type="ECO:0000256" key="1">
    <source>
        <dbReference type="SAM" id="MobiDB-lite"/>
    </source>
</evidence>
<dbReference type="EMBL" id="NOWF01000002">
    <property type="protein sequence ID" value="OYD09018.1"/>
    <property type="molecule type" value="Genomic_DNA"/>
</dbReference>
<comment type="caution">
    <text evidence="2">The sequence shown here is derived from an EMBL/GenBank/DDBJ whole genome shotgun (WGS) entry which is preliminary data.</text>
</comment>
<name>A0A235B9P0_9BACL</name>
<gene>
    <name evidence="2" type="ORF">CHM34_04385</name>
</gene>
<proteinExistence type="predicted"/>